<dbReference type="AlphaFoldDB" id="A0A5J9U082"/>
<reference evidence="1 2" key="1">
    <citation type="journal article" date="2019" name="Sci. Rep.">
        <title>A high-quality genome of Eragrostis curvula grass provides insights into Poaceae evolution and supports new strategies to enhance forage quality.</title>
        <authorList>
            <person name="Carballo J."/>
            <person name="Santos B.A.C.M."/>
            <person name="Zappacosta D."/>
            <person name="Garbus I."/>
            <person name="Selva J.P."/>
            <person name="Gallo C.A."/>
            <person name="Diaz A."/>
            <person name="Albertini E."/>
            <person name="Caccamo M."/>
            <person name="Echenique V."/>
        </authorList>
    </citation>
    <scope>NUCLEOTIDE SEQUENCE [LARGE SCALE GENOMIC DNA]</scope>
    <source>
        <strain evidence="2">cv. Victoria</strain>
        <tissue evidence="1">Leaf</tissue>
    </source>
</reference>
<name>A0A5J9U082_9POAL</name>
<protein>
    <submittedName>
        <fullName evidence="1">Uncharacterized protein</fullName>
    </submittedName>
</protein>
<evidence type="ECO:0000313" key="1">
    <source>
        <dbReference type="EMBL" id="TVU16905.1"/>
    </source>
</evidence>
<evidence type="ECO:0000313" key="2">
    <source>
        <dbReference type="Proteomes" id="UP000324897"/>
    </source>
</evidence>
<dbReference type="EMBL" id="RWGY01000029">
    <property type="protein sequence ID" value="TVU16905.1"/>
    <property type="molecule type" value="Genomic_DNA"/>
</dbReference>
<dbReference type="Proteomes" id="UP000324897">
    <property type="component" value="Chromosome 7"/>
</dbReference>
<proteinExistence type="predicted"/>
<accession>A0A5J9U082</accession>
<organism evidence="1 2">
    <name type="scientific">Eragrostis curvula</name>
    <name type="common">weeping love grass</name>
    <dbReference type="NCBI Taxonomy" id="38414"/>
    <lineage>
        <taxon>Eukaryota</taxon>
        <taxon>Viridiplantae</taxon>
        <taxon>Streptophyta</taxon>
        <taxon>Embryophyta</taxon>
        <taxon>Tracheophyta</taxon>
        <taxon>Spermatophyta</taxon>
        <taxon>Magnoliopsida</taxon>
        <taxon>Liliopsida</taxon>
        <taxon>Poales</taxon>
        <taxon>Poaceae</taxon>
        <taxon>PACMAD clade</taxon>
        <taxon>Chloridoideae</taxon>
        <taxon>Eragrostideae</taxon>
        <taxon>Eragrostidinae</taxon>
        <taxon>Eragrostis</taxon>
    </lineage>
</organism>
<feature type="non-terminal residue" evidence="1">
    <location>
        <position position="1"/>
    </location>
</feature>
<sequence length="169" mass="18614">MVTVVHGHVLEGRAHGLTTDSPSVGIVWRTSVRERGNQPGFMVSCERLPCVTPRECAYVVYLGWDSTPAGPPLAPNGLVLPPMGCTQAKYIETRAQVGVLPPPFREVDQWAITWPSLQFCRHHMRTDHVAAIKRKSGGFRGKTVANRQRGRPAGLEWQALHSTAFLAPL</sequence>
<keyword evidence="2" id="KW-1185">Reference proteome</keyword>
<gene>
    <name evidence="1" type="ORF">EJB05_32908</name>
</gene>
<comment type="caution">
    <text evidence="1">The sequence shown here is derived from an EMBL/GenBank/DDBJ whole genome shotgun (WGS) entry which is preliminary data.</text>
</comment>
<dbReference type="Gramene" id="TVU16905">
    <property type="protein sequence ID" value="TVU16905"/>
    <property type="gene ID" value="EJB05_32908"/>
</dbReference>